<reference evidence="2" key="1">
    <citation type="submission" date="2017-09" db="EMBL/GenBank/DDBJ databases">
        <title>Depth-based differentiation of microbial function through sediment-hosted aquifers and enrichment of novel symbionts in the deep terrestrial subsurface.</title>
        <authorList>
            <person name="Probst A.J."/>
            <person name="Ladd B."/>
            <person name="Jarett J.K."/>
            <person name="Geller-Mcgrath D.E."/>
            <person name="Sieber C.M.K."/>
            <person name="Emerson J.B."/>
            <person name="Anantharaman K."/>
            <person name="Thomas B.C."/>
            <person name="Malmstrom R."/>
            <person name="Stieglmeier M."/>
            <person name="Klingl A."/>
            <person name="Woyke T."/>
            <person name="Ryan C.M."/>
            <person name="Banfield J.F."/>
        </authorList>
    </citation>
    <scope>NUCLEOTIDE SEQUENCE [LARGE SCALE GENOMIC DNA]</scope>
</reference>
<organism evidence="1 2">
    <name type="scientific">Candidatus Shapirobacteria bacterium CG09_land_8_20_14_0_10_39_12</name>
    <dbReference type="NCBI Taxonomy" id="1974885"/>
    <lineage>
        <taxon>Bacteria</taxon>
        <taxon>Candidatus Shapironibacteriota</taxon>
    </lineage>
</organism>
<gene>
    <name evidence="1" type="ORF">COT64_00530</name>
</gene>
<evidence type="ECO:0000313" key="1">
    <source>
        <dbReference type="EMBL" id="PIS14845.1"/>
    </source>
</evidence>
<accession>A0A2H0WQE8</accession>
<sequence>MNMTDQSQAFLNLEQLIKNYIAKIETAGKELREKTSMLNNALEGDVVYSEQSAKAKEANKIKSATKAQILKTPALAEIAEKIKDLKFDLSEDRVILSDYLAQYQKQSGATQIELGNGEVLEIVNEVRLVKRSPKQ</sequence>
<dbReference type="AlphaFoldDB" id="A0A2H0WQE8"/>
<name>A0A2H0WQE8_9BACT</name>
<comment type="caution">
    <text evidence="1">The sequence shown here is derived from an EMBL/GenBank/DDBJ whole genome shotgun (WGS) entry which is preliminary data.</text>
</comment>
<evidence type="ECO:0000313" key="2">
    <source>
        <dbReference type="Proteomes" id="UP000230775"/>
    </source>
</evidence>
<proteinExistence type="predicted"/>
<dbReference type="EMBL" id="PEZI01000011">
    <property type="protein sequence ID" value="PIS14845.1"/>
    <property type="molecule type" value="Genomic_DNA"/>
</dbReference>
<protein>
    <submittedName>
        <fullName evidence="1">Uncharacterized protein</fullName>
    </submittedName>
</protein>
<dbReference type="Proteomes" id="UP000230775">
    <property type="component" value="Unassembled WGS sequence"/>
</dbReference>